<dbReference type="AlphaFoldDB" id="A0AAV7I7W3"/>
<keyword evidence="2" id="KW-1185">Reference proteome</keyword>
<accession>A0AAV7I7W3</accession>
<organism evidence="1 2">
    <name type="scientific">Cotesia glomerata</name>
    <name type="common">Lepidopteran parasitic wasp</name>
    <name type="synonym">Apanteles glomeratus</name>
    <dbReference type="NCBI Taxonomy" id="32391"/>
    <lineage>
        <taxon>Eukaryota</taxon>
        <taxon>Metazoa</taxon>
        <taxon>Ecdysozoa</taxon>
        <taxon>Arthropoda</taxon>
        <taxon>Hexapoda</taxon>
        <taxon>Insecta</taxon>
        <taxon>Pterygota</taxon>
        <taxon>Neoptera</taxon>
        <taxon>Endopterygota</taxon>
        <taxon>Hymenoptera</taxon>
        <taxon>Apocrita</taxon>
        <taxon>Ichneumonoidea</taxon>
        <taxon>Braconidae</taxon>
        <taxon>Microgastrinae</taxon>
        <taxon>Cotesia</taxon>
    </lineage>
</organism>
<comment type="caution">
    <text evidence="1">The sequence shown here is derived from an EMBL/GenBank/DDBJ whole genome shotgun (WGS) entry which is preliminary data.</text>
</comment>
<sequence>MVSIRMGWLWVEGTPMRLALRALNLRQASPGICQPHALALGFTLSNSKGDHLATFWLISNESDLVARSNKLDLIVESNKSDLVAISNESDLVARSNELDLIVRSDELDIIARSNEFDKIARSNELDLIVRSNKLDPMNWI</sequence>
<proteinExistence type="predicted"/>
<reference evidence="1 2" key="1">
    <citation type="journal article" date="2021" name="J. Hered.">
        <title>A chromosome-level genome assembly of the parasitoid wasp, Cotesia glomerata (Hymenoptera: Braconidae).</title>
        <authorList>
            <person name="Pinto B.J."/>
            <person name="Weis J.J."/>
            <person name="Gamble T."/>
            <person name="Ode P.J."/>
            <person name="Paul R."/>
            <person name="Zaspel J.M."/>
        </authorList>
    </citation>
    <scope>NUCLEOTIDE SEQUENCE [LARGE SCALE GENOMIC DNA]</scope>
    <source>
        <strain evidence="1">CgM1</strain>
    </source>
</reference>
<name>A0AAV7I7W3_COTGL</name>
<gene>
    <name evidence="1" type="ORF">KQX54_019060</name>
</gene>
<dbReference type="EMBL" id="JAHXZJ010002237">
    <property type="protein sequence ID" value="KAH0547389.1"/>
    <property type="molecule type" value="Genomic_DNA"/>
</dbReference>
<evidence type="ECO:0000313" key="2">
    <source>
        <dbReference type="Proteomes" id="UP000826195"/>
    </source>
</evidence>
<dbReference type="Proteomes" id="UP000826195">
    <property type="component" value="Unassembled WGS sequence"/>
</dbReference>
<evidence type="ECO:0000313" key="1">
    <source>
        <dbReference type="EMBL" id="KAH0547389.1"/>
    </source>
</evidence>
<protein>
    <submittedName>
        <fullName evidence="1">Uncharacterized protein</fullName>
    </submittedName>
</protein>